<dbReference type="Proteomes" id="UP001628156">
    <property type="component" value="Unassembled WGS sequence"/>
</dbReference>
<reference evidence="3 4" key="1">
    <citation type="journal article" date="2019" name="PLoS Negl. Trop. Dis.">
        <title>Whole genome sequencing of Entamoeba nuttalli reveals mammalian host-related molecular signatures and a novel octapeptide-repeat surface protein.</title>
        <authorList>
            <person name="Tanaka M."/>
            <person name="Makiuchi T."/>
            <person name="Komiyama T."/>
            <person name="Shiina T."/>
            <person name="Osaki K."/>
            <person name="Tachibana H."/>
        </authorList>
    </citation>
    <scope>NUCLEOTIDE SEQUENCE [LARGE SCALE GENOMIC DNA]</scope>
    <source>
        <strain evidence="3 4">P19-061405</strain>
    </source>
</reference>
<keyword evidence="1" id="KW-0812">Transmembrane</keyword>
<comment type="caution">
    <text evidence="3">The sequence shown here is derived from an EMBL/GenBank/DDBJ whole genome shotgun (WGS) entry which is preliminary data.</text>
</comment>
<evidence type="ECO:0000256" key="1">
    <source>
        <dbReference type="SAM" id="Phobius"/>
    </source>
</evidence>
<dbReference type="SUPFAM" id="SSF57184">
    <property type="entry name" value="Growth factor receptor domain"/>
    <property type="match status" value="1"/>
</dbReference>
<feature type="signal peptide" evidence="2">
    <location>
        <begin position="1"/>
        <end position="17"/>
    </location>
</feature>
<protein>
    <submittedName>
        <fullName evidence="3">Uncharacterized protein</fullName>
    </submittedName>
</protein>
<keyword evidence="2" id="KW-0732">Signal</keyword>
<sequence>MISIVLILCFFFTLSNGNIGVAQFVFSLPIDVCFGIASNNDGYMIVTGNAKSSIISVNKTSFETVRTDGPFRSLTGGYTTVYSSYLKQFIVYGRERSRFGRFSVTLVGDLIDYEPSFSGSSTVFVDNQMLTLGFVPKIGAGFIKICQIDHIPRLDAPIVDNAYIKDNVQFDEAGHDNNELTHLGKGAATICVKNPTTNECTFVLFAIGDHINPKEGYNTTFLKIFTLDKNLENKSPYYDDAWGTKYPSYSNNKGIFNLGNMASSEYIKFWYNEDIKWLFVMSQNTDIGNKESKSDTPCVLVIKPSYDTNTNKIHIDFDFINTPTFNYIHIDDTHSFGQVIDTSYDSDKKILYLVISAPEAVVEHSNIAYSMGLIYHYTYDEEQGFQFKMYFVPPVLEDHYGFGRAVAIYKDEKIRRVFIVNAVDNHVYESTIPVCGDGIVTTEVGEECEEGDGCKTEKCLCIDNYVSTNGKCELKCERNTCNCDLTNPCISCNVEHLNISTRCQECDNGYELLNGICKTVCGNKIRSSDEQCDQVDNCDENCTCYVGYIPADNLENRCIISKKSGLIAWMAVQSGIAIIVIVGVLAFILIKLYIKARSRLNITGSGGVVIYESGSTAKLQQFEENEAERYPLYYINNSPFMYSFSNEINFYLEEDLEHIVDKLELKKKYVFQLFVGNKSLNICSFAIGDPRLDKDDYDLEFTPDKGNIRAGDIICIYGKLTPLRECAVKENFTLTVVNLNTTKSYIQNIPLAFSVED</sequence>
<keyword evidence="4" id="KW-1185">Reference proteome</keyword>
<dbReference type="InterPro" id="IPR009030">
    <property type="entry name" value="Growth_fac_rcpt_cys_sf"/>
</dbReference>
<proteinExistence type="predicted"/>
<evidence type="ECO:0000256" key="2">
    <source>
        <dbReference type="SAM" id="SignalP"/>
    </source>
</evidence>
<organism evidence="3 4">
    <name type="scientific">Entamoeba nuttalli</name>
    <dbReference type="NCBI Taxonomy" id="412467"/>
    <lineage>
        <taxon>Eukaryota</taxon>
        <taxon>Amoebozoa</taxon>
        <taxon>Evosea</taxon>
        <taxon>Archamoebae</taxon>
        <taxon>Mastigamoebida</taxon>
        <taxon>Entamoebidae</taxon>
        <taxon>Entamoeba</taxon>
    </lineage>
</organism>
<dbReference type="EMBL" id="BAAFRS010000353">
    <property type="protein sequence ID" value="GAB1227727.1"/>
    <property type="molecule type" value="Genomic_DNA"/>
</dbReference>
<keyword evidence="1" id="KW-0472">Membrane</keyword>
<name>A0ABQ0DXZ4_9EUKA</name>
<evidence type="ECO:0000313" key="4">
    <source>
        <dbReference type="Proteomes" id="UP001628156"/>
    </source>
</evidence>
<keyword evidence="1" id="KW-1133">Transmembrane helix</keyword>
<feature type="transmembrane region" description="Helical" evidence="1">
    <location>
        <begin position="566"/>
        <end position="590"/>
    </location>
</feature>
<evidence type="ECO:0000313" key="3">
    <source>
        <dbReference type="EMBL" id="GAB1227727.1"/>
    </source>
</evidence>
<feature type="chain" id="PRO_5045044338" evidence="2">
    <location>
        <begin position="18"/>
        <end position="757"/>
    </location>
</feature>
<gene>
    <name evidence="3" type="ORF">ENUP19_0353G0023</name>
</gene>
<accession>A0ABQ0DXZ4</accession>